<evidence type="ECO:0000313" key="21">
    <source>
        <dbReference type="Proteomes" id="UP001185092"/>
    </source>
</evidence>
<comment type="function">
    <text evidence="4">Catalyzes ATP-dependent phosphorylation of adenosylcobinamide and addition of GMP to adenosylcobinamide phosphate.</text>
</comment>
<accession>A0AAE4BVD8</accession>
<dbReference type="Proteomes" id="UP001185092">
    <property type="component" value="Unassembled WGS sequence"/>
</dbReference>
<dbReference type="InterPro" id="IPR003203">
    <property type="entry name" value="CobU/CobP"/>
</dbReference>
<evidence type="ECO:0000256" key="1">
    <source>
        <dbReference type="ARBA" id="ARBA00000312"/>
    </source>
</evidence>
<comment type="catalytic activity">
    <reaction evidence="3">
        <text>adenosylcob(III)inamide + GTP = adenosylcob(III)inamide phosphate + GDP + H(+)</text>
        <dbReference type="Rhea" id="RHEA:15765"/>
        <dbReference type="ChEBI" id="CHEBI:2480"/>
        <dbReference type="ChEBI" id="CHEBI:15378"/>
        <dbReference type="ChEBI" id="CHEBI:37565"/>
        <dbReference type="ChEBI" id="CHEBI:58189"/>
        <dbReference type="ChEBI" id="CHEBI:58502"/>
        <dbReference type="EC" id="2.7.1.156"/>
    </reaction>
</comment>
<dbReference type="SUPFAM" id="SSF52540">
    <property type="entry name" value="P-loop containing nucleoside triphosphate hydrolases"/>
    <property type="match status" value="1"/>
</dbReference>
<dbReference type="CDD" id="cd00544">
    <property type="entry name" value="CobU"/>
    <property type="match status" value="1"/>
</dbReference>
<keyword evidence="21" id="KW-1185">Reference proteome</keyword>
<protein>
    <recommendedName>
        <fullName evidence="16">Adenosylcobinamide kinase</fullName>
        <ecNumber evidence="8">2.7.1.156</ecNumber>
        <ecNumber evidence="9">2.7.7.62</ecNumber>
    </recommendedName>
    <alternativeName>
        <fullName evidence="17">Adenosylcobinamide-phosphate guanylyltransferase</fullName>
    </alternativeName>
</protein>
<organism evidence="20 21">
    <name type="scientific">Aureibacter tunicatorum</name>
    <dbReference type="NCBI Taxonomy" id="866807"/>
    <lineage>
        <taxon>Bacteria</taxon>
        <taxon>Pseudomonadati</taxon>
        <taxon>Bacteroidota</taxon>
        <taxon>Cytophagia</taxon>
        <taxon>Cytophagales</taxon>
        <taxon>Persicobacteraceae</taxon>
        <taxon>Aureibacter</taxon>
    </lineage>
</organism>
<evidence type="ECO:0000256" key="3">
    <source>
        <dbReference type="ARBA" id="ARBA00001522"/>
    </source>
</evidence>
<dbReference type="RefSeq" id="WP_309942596.1">
    <property type="nucleotide sequence ID" value="NZ_AP025308.1"/>
</dbReference>
<dbReference type="Gene3D" id="3.40.50.300">
    <property type="entry name" value="P-loop containing nucleotide triphosphate hydrolases"/>
    <property type="match status" value="1"/>
</dbReference>
<comment type="caution">
    <text evidence="20">The sequence shown here is derived from an EMBL/GenBank/DDBJ whole genome shotgun (WGS) entry which is preliminary data.</text>
</comment>
<evidence type="ECO:0000256" key="17">
    <source>
        <dbReference type="ARBA" id="ARBA00030571"/>
    </source>
</evidence>
<keyword evidence="10" id="KW-0169">Cobalamin biosynthesis</keyword>
<dbReference type="EC" id="2.7.7.62" evidence="9"/>
<evidence type="ECO:0000256" key="16">
    <source>
        <dbReference type="ARBA" id="ARBA00029570"/>
    </source>
</evidence>
<evidence type="ECO:0000256" key="2">
    <source>
        <dbReference type="ARBA" id="ARBA00000711"/>
    </source>
</evidence>
<evidence type="ECO:0000256" key="6">
    <source>
        <dbReference type="ARBA" id="ARBA00005159"/>
    </source>
</evidence>
<evidence type="ECO:0000256" key="18">
    <source>
        <dbReference type="PIRSR" id="PIRSR006135-1"/>
    </source>
</evidence>
<evidence type="ECO:0000256" key="9">
    <source>
        <dbReference type="ARBA" id="ARBA00012523"/>
    </source>
</evidence>
<evidence type="ECO:0000256" key="12">
    <source>
        <dbReference type="ARBA" id="ARBA00022741"/>
    </source>
</evidence>
<evidence type="ECO:0000256" key="19">
    <source>
        <dbReference type="PIRSR" id="PIRSR006135-2"/>
    </source>
</evidence>
<feature type="binding site" evidence="19">
    <location>
        <position position="62"/>
    </location>
    <ligand>
        <name>GTP</name>
        <dbReference type="ChEBI" id="CHEBI:37565"/>
    </ligand>
</feature>
<gene>
    <name evidence="20" type="ORF">HNQ88_004735</name>
</gene>
<feature type="active site" description="GMP-histidine intermediate" evidence="18">
    <location>
        <position position="50"/>
    </location>
</feature>
<dbReference type="AlphaFoldDB" id="A0AAE4BVD8"/>
<dbReference type="PANTHER" id="PTHR34848:SF1">
    <property type="entry name" value="BIFUNCTIONAL ADENOSYLCOBALAMIN BIOSYNTHESIS PROTEIN COBU"/>
    <property type="match status" value="1"/>
</dbReference>
<dbReference type="GO" id="GO:0005524">
    <property type="term" value="F:ATP binding"/>
    <property type="evidence" value="ECO:0007669"/>
    <property type="project" value="UniProtKB-KW"/>
</dbReference>
<evidence type="ECO:0000256" key="4">
    <source>
        <dbReference type="ARBA" id="ARBA00003889"/>
    </source>
</evidence>
<feature type="binding site" evidence="19">
    <location>
        <begin position="9"/>
        <end position="16"/>
    </location>
    <ligand>
        <name>GTP</name>
        <dbReference type="ChEBI" id="CHEBI:37565"/>
    </ligand>
</feature>
<comment type="catalytic activity">
    <reaction evidence="1">
        <text>adenosylcob(III)inamide + ATP = adenosylcob(III)inamide phosphate + ADP + H(+)</text>
        <dbReference type="Rhea" id="RHEA:15769"/>
        <dbReference type="ChEBI" id="CHEBI:2480"/>
        <dbReference type="ChEBI" id="CHEBI:15378"/>
        <dbReference type="ChEBI" id="CHEBI:30616"/>
        <dbReference type="ChEBI" id="CHEBI:58502"/>
        <dbReference type="ChEBI" id="CHEBI:456216"/>
        <dbReference type="EC" id="2.7.1.156"/>
    </reaction>
</comment>
<evidence type="ECO:0000256" key="13">
    <source>
        <dbReference type="ARBA" id="ARBA00022777"/>
    </source>
</evidence>
<comment type="similarity">
    <text evidence="7">Belongs to the CobU/CobP family.</text>
</comment>
<dbReference type="GO" id="GO:0043752">
    <property type="term" value="F:adenosylcobinamide kinase activity"/>
    <property type="evidence" value="ECO:0007669"/>
    <property type="project" value="UniProtKB-EC"/>
</dbReference>
<keyword evidence="13 20" id="KW-0418">Kinase</keyword>
<dbReference type="GO" id="GO:0005525">
    <property type="term" value="F:GTP binding"/>
    <property type="evidence" value="ECO:0007669"/>
    <property type="project" value="UniProtKB-KW"/>
</dbReference>
<feature type="binding site" evidence="19">
    <location>
        <begin position="34"/>
        <end position="36"/>
    </location>
    <ligand>
        <name>GTP</name>
        <dbReference type="ChEBI" id="CHEBI:37565"/>
    </ligand>
</feature>
<reference evidence="20" key="1">
    <citation type="submission" date="2023-07" db="EMBL/GenBank/DDBJ databases">
        <title>Genomic Encyclopedia of Type Strains, Phase IV (KMG-IV): sequencing the most valuable type-strain genomes for metagenomic binning, comparative biology and taxonomic classification.</title>
        <authorList>
            <person name="Goeker M."/>
        </authorList>
    </citation>
    <scope>NUCLEOTIDE SEQUENCE</scope>
    <source>
        <strain evidence="20">DSM 26174</strain>
    </source>
</reference>
<dbReference type="Pfam" id="PF02283">
    <property type="entry name" value="CobU"/>
    <property type="match status" value="1"/>
</dbReference>
<evidence type="ECO:0000256" key="10">
    <source>
        <dbReference type="ARBA" id="ARBA00022573"/>
    </source>
</evidence>
<dbReference type="InterPro" id="IPR027417">
    <property type="entry name" value="P-loop_NTPase"/>
</dbReference>
<comment type="pathway">
    <text evidence="6">Cofactor biosynthesis; adenosylcobalamin biosynthesis; adenosylcobalamin from cob(II)yrinate a,c-diamide: step 5/7.</text>
</comment>
<keyword evidence="20" id="KW-0548">Nucleotidyltransferase</keyword>
<dbReference type="PIRSF" id="PIRSF006135">
    <property type="entry name" value="CobU"/>
    <property type="match status" value="1"/>
</dbReference>
<keyword evidence="12 19" id="KW-0547">Nucleotide-binding</keyword>
<dbReference type="EC" id="2.7.1.156" evidence="8"/>
<evidence type="ECO:0000313" key="20">
    <source>
        <dbReference type="EMBL" id="MDR6241648.1"/>
    </source>
</evidence>
<dbReference type="GO" id="GO:0008820">
    <property type="term" value="F:cobinamide phosphate guanylyltransferase activity"/>
    <property type="evidence" value="ECO:0007669"/>
    <property type="project" value="UniProtKB-EC"/>
</dbReference>
<keyword evidence="15 19" id="KW-0342">GTP-binding</keyword>
<feature type="binding site" evidence="19">
    <location>
        <position position="80"/>
    </location>
    <ligand>
        <name>GTP</name>
        <dbReference type="ChEBI" id="CHEBI:37565"/>
    </ligand>
</feature>
<dbReference type="PANTHER" id="PTHR34848">
    <property type="match status" value="1"/>
</dbReference>
<dbReference type="GO" id="GO:0009236">
    <property type="term" value="P:cobalamin biosynthetic process"/>
    <property type="evidence" value="ECO:0007669"/>
    <property type="project" value="UniProtKB-KW"/>
</dbReference>
<keyword evidence="11 20" id="KW-0808">Transferase</keyword>
<evidence type="ECO:0000256" key="11">
    <source>
        <dbReference type="ARBA" id="ARBA00022679"/>
    </source>
</evidence>
<evidence type="ECO:0000256" key="5">
    <source>
        <dbReference type="ARBA" id="ARBA00004692"/>
    </source>
</evidence>
<keyword evidence="14" id="KW-0067">ATP-binding</keyword>
<sequence>MDRVIFITGGQRSGKSTFAESICKNMTGQKYYLATSRIWDDGFAKRVKSHIEYRGDEWETFEIEKNISSLNQSKGIVLLECVTLWVNNFFYDNDNDIDLTFQQVADEWQSFLKLNHTLVVVSNEIGLGGTPMNTVQRKFTDLLGKVNQMIAKNSDEAYFIASGLPLKLK</sequence>
<evidence type="ECO:0000256" key="8">
    <source>
        <dbReference type="ARBA" id="ARBA00012016"/>
    </source>
</evidence>
<evidence type="ECO:0000256" key="7">
    <source>
        <dbReference type="ARBA" id="ARBA00007490"/>
    </source>
</evidence>
<comment type="pathway">
    <text evidence="5">Cofactor biosynthesis; adenosylcobalamin biosynthesis; adenosylcobalamin from cob(II)yrinate a,c-diamide: step 6/7.</text>
</comment>
<comment type="catalytic activity">
    <reaction evidence="2">
        <text>adenosylcob(III)inamide phosphate + GTP + H(+) = adenosylcob(III)inamide-GDP + diphosphate</text>
        <dbReference type="Rhea" id="RHEA:22712"/>
        <dbReference type="ChEBI" id="CHEBI:15378"/>
        <dbReference type="ChEBI" id="CHEBI:33019"/>
        <dbReference type="ChEBI" id="CHEBI:37565"/>
        <dbReference type="ChEBI" id="CHEBI:58502"/>
        <dbReference type="ChEBI" id="CHEBI:60487"/>
        <dbReference type="EC" id="2.7.7.62"/>
    </reaction>
</comment>
<dbReference type="EMBL" id="JAVDQD010000010">
    <property type="protein sequence ID" value="MDR6241648.1"/>
    <property type="molecule type" value="Genomic_DNA"/>
</dbReference>
<name>A0AAE4BVD8_9BACT</name>
<evidence type="ECO:0000256" key="15">
    <source>
        <dbReference type="ARBA" id="ARBA00023134"/>
    </source>
</evidence>
<evidence type="ECO:0000256" key="14">
    <source>
        <dbReference type="ARBA" id="ARBA00022840"/>
    </source>
</evidence>
<proteinExistence type="inferred from homology"/>